<feature type="region of interest" description="Disordered" evidence="1">
    <location>
        <begin position="1"/>
        <end position="37"/>
    </location>
</feature>
<keyword evidence="3" id="KW-1185">Reference proteome</keyword>
<organism evidence="2 3">
    <name type="scientific">Chondromyces apiculatus DSM 436</name>
    <dbReference type="NCBI Taxonomy" id="1192034"/>
    <lineage>
        <taxon>Bacteria</taxon>
        <taxon>Pseudomonadati</taxon>
        <taxon>Myxococcota</taxon>
        <taxon>Polyangia</taxon>
        <taxon>Polyangiales</taxon>
        <taxon>Polyangiaceae</taxon>
        <taxon>Chondromyces</taxon>
    </lineage>
</organism>
<dbReference type="STRING" id="1192034.CAP_1272"/>
<dbReference type="NCBIfam" id="TIGR04551">
    <property type="entry name" value="TIGR04551 family protein"/>
    <property type="match status" value="1"/>
</dbReference>
<dbReference type="EMBL" id="ASRX01000013">
    <property type="protein sequence ID" value="EYF07013.1"/>
    <property type="molecule type" value="Genomic_DNA"/>
</dbReference>
<accession>A0A017TCK8</accession>
<dbReference type="AlphaFoldDB" id="A0A017TCK8"/>
<dbReference type="eggNOG" id="ENOG50319CD">
    <property type="taxonomic scope" value="Bacteria"/>
</dbReference>
<dbReference type="Proteomes" id="UP000019678">
    <property type="component" value="Unassembled WGS sequence"/>
</dbReference>
<evidence type="ECO:0008006" key="4">
    <source>
        <dbReference type="Google" id="ProtNLM"/>
    </source>
</evidence>
<dbReference type="RefSeq" id="WP_231511258.1">
    <property type="nucleotide sequence ID" value="NZ_ASRX01000013.1"/>
</dbReference>
<sequence length="622" mass="68561">MPSQPAAPRGQPVATPAAVATAPVATTRKAGSPDIGARPSDVYAEDWWSHARPTFEVHGLFRVRAELFHQFALGRREAPGSALLWEQPPDTSYVDVNGIPHAVRLCGDDPLVANQEPCENNTHSGANMRFRLNPELHISDNVRVLSQIDLLDNIVLGSTPEGYANRPAGAGYQVVARGGYSPAGAFANTQWAPVSGVNSLSDSVMVKRVWGEYLTPVGLLRFGRMPQHWGLGMLWNSGDGHDSDWQTTVDRLMLVTGIKKYDIYFSAAWDFANEGAISASPYQQQGQAYDLSAEDDVDQFVFTAVRRKNPELQKLELARGNMVLNGGVHFTYRNQTIANDISTTPDAAAGASLGQTPAQLRDGWTRRGVEMFIPDLWFQFLYKKFRFEAEAAAVLGSMENTAVSGSDYENLLVQDDNGWGIRQFGITTQAELRAFEDRLRVQFNFGYASGDDDVAGFSSRQGGGIQPQLTADRTYSTFSFHPDYRVDLILWRNILQRVQGAYYFRPSVEYDFARDKNGQRLGGGAAAIWSRAAEFAQTPGHARDLGIELNATLYYQARDGALNDDPNQMGGFYTMMQYGVMFPLGGLGYLPGQVSNYGQITGSTDLDTSTAQTVRWYLGILF</sequence>
<evidence type="ECO:0000313" key="3">
    <source>
        <dbReference type="Proteomes" id="UP000019678"/>
    </source>
</evidence>
<gene>
    <name evidence="2" type="ORF">CAP_1272</name>
</gene>
<proteinExistence type="predicted"/>
<evidence type="ECO:0000256" key="1">
    <source>
        <dbReference type="SAM" id="MobiDB-lite"/>
    </source>
</evidence>
<name>A0A017TCK8_9BACT</name>
<evidence type="ECO:0000313" key="2">
    <source>
        <dbReference type="EMBL" id="EYF07013.1"/>
    </source>
</evidence>
<dbReference type="InterPro" id="IPR030884">
    <property type="entry name" value="CHP04551"/>
</dbReference>
<protein>
    <recommendedName>
        <fullName evidence="4">TIGR04551 family protein</fullName>
    </recommendedName>
</protein>
<comment type="caution">
    <text evidence="2">The sequence shown here is derived from an EMBL/GenBank/DDBJ whole genome shotgun (WGS) entry which is preliminary data.</text>
</comment>
<reference evidence="2 3" key="1">
    <citation type="submission" date="2013-05" db="EMBL/GenBank/DDBJ databases">
        <title>Genome assembly of Chondromyces apiculatus DSM 436.</title>
        <authorList>
            <person name="Sharma G."/>
            <person name="Khatri I."/>
            <person name="Kaur C."/>
            <person name="Mayilraj S."/>
            <person name="Subramanian S."/>
        </authorList>
    </citation>
    <scope>NUCLEOTIDE SEQUENCE [LARGE SCALE GENOMIC DNA]</scope>
    <source>
        <strain evidence="2 3">DSM 436</strain>
    </source>
</reference>
<feature type="compositionally biased region" description="Low complexity" evidence="1">
    <location>
        <begin position="12"/>
        <end position="27"/>
    </location>
</feature>